<gene>
    <name evidence="2" type="ORF">SAMN05444352_1037</name>
</gene>
<name>A0A239BL77_9PSED</name>
<dbReference type="Pfam" id="PF01052">
    <property type="entry name" value="FliMN_C"/>
    <property type="match status" value="1"/>
</dbReference>
<sequence length="243" mass="25953">MRLLGFLGASRLAAARDTLPAQVEAWREQWCFADDAWSIECQAEQALDPAPLHWLRATSPHGALHIAGRHADSWRRAVFGTHAGQLPEDASATHLLEQARLALVNILLQALGQAPVQDLSAAAPEAPGAALGPRALLRIELGDNALYCLLDAALFDAALPPLAAPPALVERKQAIGGARVRLTLQLPLTELALGDIDDLSPGDVLRAQARLDQPLTLASEPGDVLAKGYLARQQDRLALQLTK</sequence>
<dbReference type="EMBL" id="FZOL01000003">
    <property type="protein sequence ID" value="SNS08118.1"/>
    <property type="molecule type" value="Genomic_DNA"/>
</dbReference>
<dbReference type="Proteomes" id="UP000198407">
    <property type="component" value="Unassembled WGS sequence"/>
</dbReference>
<protein>
    <submittedName>
        <fullName evidence="2">Type III flagellar switch regulator (C-ring) FliN C-term</fullName>
    </submittedName>
</protein>
<feature type="domain" description="Flagellar motor switch protein FliN-like C-terminal" evidence="1">
    <location>
        <begin position="174"/>
        <end position="243"/>
    </location>
</feature>
<keyword evidence="2" id="KW-0969">Cilium</keyword>
<proteinExistence type="predicted"/>
<organism evidence="2 3">
    <name type="scientific">Pseudomonas japonica</name>
    <dbReference type="NCBI Taxonomy" id="256466"/>
    <lineage>
        <taxon>Bacteria</taxon>
        <taxon>Pseudomonadati</taxon>
        <taxon>Pseudomonadota</taxon>
        <taxon>Gammaproteobacteria</taxon>
        <taxon>Pseudomonadales</taxon>
        <taxon>Pseudomonadaceae</taxon>
        <taxon>Pseudomonas</taxon>
    </lineage>
</organism>
<dbReference type="Gene3D" id="2.30.330.10">
    <property type="entry name" value="SpoA-like"/>
    <property type="match status" value="1"/>
</dbReference>
<keyword evidence="3" id="KW-1185">Reference proteome</keyword>
<keyword evidence="2" id="KW-0282">Flagellum</keyword>
<evidence type="ECO:0000313" key="3">
    <source>
        <dbReference type="Proteomes" id="UP000198407"/>
    </source>
</evidence>
<dbReference type="InterPro" id="IPR001543">
    <property type="entry name" value="FliN-like_C"/>
</dbReference>
<dbReference type="InterPro" id="IPR036429">
    <property type="entry name" value="SpoA-like_sf"/>
</dbReference>
<dbReference type="RefSeq" id="WP_042128460.1">
    <property type="nucleotide sequence ID" value="NZ_FZOL01000003.1"/>
</dbReference>
<evidence type="ECO:0000313" key="2">
    <source>
        <dbReference type="EMBL" id="SNS08118.1"/>
    </source>
</evidence>
<reference evidence="3" key="1">
    <citation type="submission" date="2017-06" db="EMBL/GenBank/DDBJ databases">
        <authorList>
            <person name="Varghese N."/>
            <person name="Submissions S."/>
        </authorList>
    </citation>
    <scope>NUCLEOTIDE SEQUENCE [LARGE SCALE GENOMIC DNA]</scope>
    <source>
        <strain evidence="3">DSM 22348</strain>
    </source>
</reference>
<dbReference type="STRING" id="1215104.GCA_000730585_01071"/>
<dbReference type="AlphaFoldDB" id="A0A239BL77"/>
<keyword evidence="2" id="KW-0966">Cell projection</keyword>
<accession>A0A239BL77</accession>
<dbReference type="OrthoDB" id="7019772at2"/>
<evidence type="ECO:0000259" key="1">
    <source>
        <dbReference type="Pfam" id="PF01052"/>
    </source>
</evidence>
<dbReference type="SUPFAM" id="SSF101801">
    <property type="entry name" value="Surface presentation of antigens (SPOA)"/>
    <property type="match status" value="1"/>
</dbReference>